<name>A0A917BP08_9HYPH</name>
<accession>A0A917BP08</accession>
<dbReference type="RefSeq" id="WP_188575046.1">
    <property type="nucleotide sequence ID" value="NZ_BMCT01000001.1"/>
</dbReference>
<evidence type="ECO:0000313" key="4">
    <source>
        <dbReference type="Proteomes" id="UP000606044"/>
    </source>
</evidence>
<dbReference type="PANTHER" id="PTHR48081:SF33">
    <property type="entry name" value="KYNURENINE FORMAMIDASE"/>
    <property type="match status" value="1"/>
</dbReference>
<evidence type="ECO:0000313" key="3">
    <source>
        <dbReference type="EMBL" id="GGF48545.1"/>
    </source>
</evidence>
<dbReference type="Pfam" id="PF07859">
    <property type="entry name" value="Abhydrolase_3"/>
    <property type="match status" value="1"/>
</dbReference>
<proteinExistence type="predicted"/>
<dbReference type="AlphaFoldDB" id="A0A917BP08"/>
<dbReference type="SUPFAM" id="SSF53474">
    <property type="entry name" value="alpha/beta-Hydrolases"/>
    <property type="match status" value="1"/>
</dbReference>
<dbReference type="InterPro" id="IPR013094">
    <property type="entry name" value="AB_hydrolase_3"/>
</dbReference>
<dbReference type="Proteomes" id="UP000606044">
    <property type="component" value="Unassembled WGS sequence"/>
</dbReference>
<evidence type="ECO:0000259" key="2">
    <source>
        <dbReference type="Pfam" id="PF07859"/>
    </source>
</evidence>
<dbReference type="InterPro" id="IPR050300">
    <property type="entry name" value="GDXG_lipolytic_enzyme"/>
</dbReference>
<dbReference type="InterPro" id="IPR029058">
    <property type="entry name" value="AB_hydrolase_fold"/>
</dbReference>
<sequence>MDYEAEYDNRARVPNHSEIIADWIAQSARLRGDVPAADIGVPYGPSSRQSLDILWPDATRQAPIVLFFHGGYWQRQHPREVSFVAQGCLAHGVAMALAGYDLAPHVPVGNIVAQARGAAVCLHHRVKRRIVVSGHSAGGHLAAALTATRWHEIDPRSPDDMVTAGLGLAGVYELAPLLSTRHNEALRLSESEADRLSPIHWSVPAGRRFSAYVGAEESGEFRRQSHDLASAWRAQGIEADSVEVKGANHFTVVNELADPTSAMVARLVELANASEERAELAA</sequence>
<organism evidence="3 4">
    <name type="scientific">Azorhizobium oxalatiphilum</name>
    <dbReference type="NCBI Taxonomy" id="980631"/>
    <lineage>
        <taxon>Bacteria</taxon>
        <taxon>Pseudomonadati</taxon>
        <taxon>Pseudomonadota</taxon>
        <taxon>Alphaproteobacteria</taxon>
        <taxon>Hyphomicrobiales</taxon>
        <taxon>Xanthobacteraceae</taxon>
        <taxon>Azorhizobium</taxon>
    </lineage>
</organism>
<dbReference type="EMBL" id="BMCT01000001">
    <property type="protein sequence ID" value="GGF48545.1"/>
    <property type="molecule type" value="Genomic_DNA"/>
</dbReference>
<evidence type="ECO:0000256" key="1">
    <source>
        <dbReference type="ARBA" id="ARBA00022801"/>
    </source>
</evidence>
<dbReference type="GO" id="GO:0016787">
    <property type="term" value="F:hydrolase activity"/>
    <property type="evidence" value="ECO:0007669"/>
    <property type="project" value="UniProtKB-KW"/>
</dbReference>
<protein>
    <submittedName>
        <fullName evidence="3">Alpha/beta hydrolase</fullName>
    </submittedName>
</protein>
<reference evidence="3" key="2">
    <citation type="submission" date="2020-09" db="EMBL/GenBank/DDBJ databases">
        <authorList>
            <person name="Sun Q."/>
            <person name="Sedlacek I."/>
        </authorList>
    </citation>
    <scope>NUCLEOTIDE SEQUENCE</scope>
    <source>
        <strain evidence="3">CCM 7897</strain>
    </source>
</reference>
<keyword evidence="4" id="KW-1185">Reference proteome</keyword>
<comment type="caution">
    <text evidence="3">The sequence shown here is derived from an EMBL/GenBank/DDBJ whole genome shotgun (WGS) entry which is preliminary data.</text>
</comment>
<dbReference type="PANTHER" id="PTHR48081">
    <property type="entry name" value="AB HYDROLASE SUPERFAMILY PROTEIN C4A8.06C"/>
    <property type="match status" value="1"/>
</dbReference>
<gene>
    <name evidence="3" type="ORF">GCM10007301_04770</name>
</gene>
<dbReference type="Gene3D" id="3.40.50.1820">
    <property type="entry name" value="alpha/beta hydrolase"/>
    <property type="match status" value="1"/>
</dbReference>
<keyword evidence="1 3" id="KW-0378">Hydrolase</keyword>
<reference evidence="3" key="1">
    <citation type="journal article" date="2014" name="Int. J. Syst. Evol. Microbiol.">
        <title>Complete genome sequence of Corynebacterium casei LMG S-19264T (=DSM 44701T), isolated from a smear-ripened cheese.</title>
        <authorList>
            <consortium name="US DOE Joint Genome Institute (JGI-PGF)"/>
            <person name="Walter F."/>
            <person name="Albersmeier A."/>
            <person name="Kalinowski J."/>
            <person name="Ruckert C."/>
        </authorList>
    </citation>
    <scope>NUCLEOTIDE SEQUENCE</scope>
    <source>
        <strain evidence="3">CCM 7897</strain>
    </source>
</reference>
<feature type="domain" description="Alpha/beta hydrolase fold-3" evidence="2">
    <location>
        <begin position="65"/>
        <end position="249"/>
    </location>
</feature>